<evidence type="ECO:0000256" key="11">
    <source>
        <dbReference type="ARBA" id="ARBA00022989"/>
    </source>
</evidence>
<dbReference type="InterPro" id="IPR036890">
    <property type="entry name" value="HATPase_C_sf"/>
</dbReference>
<dbReference type="PANTHER" id="PTHR45528">
    <property type="entry name" value="SENSOR HISTIDINE KINASE CPXA"/>
    <property type="match status" value="1"/>
</dbReference>
<dbReference type="EMBL" id="JABXYM010000001">
    <property type="protein sequence ID" value="MCR6098007.1"/>
    <property type="molecule type" value="Genomic_DNA"/>
</dbReference>
<proteinExistence type="predicted"/>
<dbReference type="PROSITE" id="PS50109">
    <property type="entry name" value="HIS_KIN"/>
    <property type="match status" value="1"/>
</dbReference>
<dbReference type="Pfam" id="PF00672">
    <property type="entry name" value="HAMP"/>
    <property type="match status" value="1"/>
</dbReference>
<dbReference type="Gene3D" id="1.10.287.130">
    <property type="match status" value="1"/>
</dbReference>
<dbReference type="Pfam" id="PF00512">
    <property type="entry name" value="HisKA"/>
    <property type="match status" value="1"/>
</dbReference>
<dbReference type="AlphaFoldDB" id="A0A9Q4B4S3"/>
<comment type="caution">
    <text evidence="17">The sequence shown here is derived from an EMBL/GenBank/DDBJ whole genome shotgun (WGS) entry which is preliminary data.</text>
</comment>
<evidence type="ECO:0000256" key="7">
    <source>
        <dbReference type="ARBA" id="ARBA00022692"/>
    </source>
</evidence>
<evidence type="ECO:0000313" key="17">
    <source>
        <dbReference type="EMBL" id="MCR6098007.1"/>
    </source>
</evidence>
<keyword evidence="13 14" id="KW-0472">Membrane</keyword>
<dbReference type="RefSeq" id="WP_257822386.1">
    <property type="nucleotide sequence ID" value="NZ_JABXYM010000001.1"/>
</dbReference>
<dbReference type="InterPro" id="IPR003660">
    <property type="entry name" value="HAMP_dom"/>
</dbReference>
<feature type="domain" description="HAMP" evidence="16">
    <location>
        <begin position="202"/>
        <end position="254"/>
    </location>
</feature>
<evidence type="ECO:0000256" key="6">
    <source>
        <dbReference type="ARBA" id="ARBA00022679"/>
    </source>
</evidence>
<evidence type="ECO:0000256" key="10">
    <source>
        <dbReference type="ARBA" id="ARBA00022840"/>
    </source>
</evidence>
<dbReference type="SMART" id="SM00304">
    <property type="entry name" value="HAMP"/>
    <property type="match status" value="1"/>
</dbReference>
<dbReference type="FunFam" id="1.10.287.130:FF:000001">
    <property type="entry name" value="Two-component sensor histidine kinase"/>
    <property type="match status" value="1"/>
</dbReference>
<accession>A0A9Q4B4S3</accession>
<keyword evidence="7 14" id="KW-0812">Transmembrane</keyword>
<organism evidence="17 18">
    <name type="scientific">Salipaludibacillus agaradhaerens</name>
    <name type="common">Bacillus agaradhaerens</name>
    <dbReference type="NCBI Taxonomy" id="76935"/>
    <lineage>
        <taxon>Bacteria</taxon>
        <taxon>Bacillati</taxon>
        <taxon>Bacillota</taxon>
        <taxon>Bacilli</taxon>
        <taxon>Bacillales</taxon>
        <taxon>Bacillaceae</taxon>
    </lineage>
</organism>
<dbReference type="SUPFAM" id="SSF158472">
    <property type="entry name" value="HAMP domain-like"/>
    <property type="match status" value="1"/>
</dbReference>
<evidence type="ECO:0000259" key="15">
    <source>
        <dbReference type="PROSITE" id="PS50109"/>
    </source>
</evidence>
<gene>
    <name evidence="17" type="ORF">HXA33_15825</name>
</gene>
<dbReference type="Gene3D" id="6.10.340.10">
    <property type="match status" value="1"/>
</dbReference>
<dbReference type="CDD" id="cd00082">
    <property type="entry name" value="HisKA"/>
    <property type="match status" value="1"/>
</dbReference>
<evidence type="ECO:0000256" key="1">
    <source>
        <dbReference type="ARBA" id="ARBA00000085"/>
    </source>
</evidence>
<dbReference type="GO" id="GO:0000155">
    <property type="term" value="F:phosphorelay sensor kinase activity"/>
    <property type="evidence" value="ECO:0007669"/>
    <property type="project" value="InterPro"/>
</dbReference>
<evidence type="ECO:0000256" key="2">
    <source>
        <dbReference type="ARBA" id="ARBA00004651"/>
    </source>
</evidence>
<protein>
    <recommendedName>
        <fullName evidence="3">histidine kinase</fullName>
        <ecNumber evidence="3">2.7.13.3</ecNumber>
    </recommendedName>
</protein>
<evidence type="ECO:0000256" key="4">
    <source>
        <dbReference type="ARBA" id="ARBA00022475"/>
    </source>
</evidence>
<feature type="transmembrane region" description="Helical" evidence="14">
    <location>
        <begin position="178"/>
        <end position="201"/>
    </location>
</feature>
<reference evidence="17" key="1">
    <citation type="submission" date="2020-06" db="EMBL/GenBank/DDBJ databases">
        <title>Insight into the genomes of haloalkaliphilic bacilli from Kenyan soda lakes.</title>
        <authorList>
            <person name="Mwirichia R."/>
            <person name="Villamizar G.C."/>
            <person name="Poehlein A."/>
            <person name="Mugweru J."/>
            <person name="Kipnyargis A."/>
            <person name="Kiplimo D."/>
            <person name="Orwa P."/>
            <person name="Daniel R."/>
        </authorList>
    </citation>
    <scope>NUCLEOTIDE SEQUENCE</scope>
    <source>
        <strain evidence="17">B1096_S55</strain>
    </source>
</reference>
<comment type="catalytic activity">
    <reaction evidence="1">
        <text>ATP + protein L-histidine = ADP + protein N-phospho-L-histidine.</text>
        <dbReference type="EC" id="2.7.13.3"/>
    </reaction>
</comment>
<dbReference type="SMART" id="SM00388">
    <property type="entry name" value="HisKA"/>
    <property type="match status" value="1"/>
</dbReference>
<dbReference type="PRINTS" id="PR00344">
    <property type="entry name" value="BCTRLSENSOR"/>
</dbReference>
<dbReference type="Pfam" id="PF02518">
    <property type="entry name" value="HATPase_c"/>
    <property type="match status" value="1"/>
</dbReference>
<dbReference type="InterPro" id="IPR005467">
    <property type="entry name" value="His_kinase_dom"/>
</dbReference>
<evidence type="ECO:0000256" key="3">
    <source>
        <dbReference type="ARBA" id="ARBA00012438"/>
    </source>
</evidence>
<dbReference type="InterPro" id="IPR003594">
    <property type="entry name" value="HATPase_dom"/>
</dbReference>
<comment type="subcellular location">
    <subcellularLocation>
        <location evidence="2">Cell membrane</location>
        <topology evidence="2">Multi-pass membrane protein</topology>
    </subcellularLocation>
</comment>
<dbReference type="GO" id="GO:0005886">
    <property type="term" value="C:plasma membrane"/>
    <property type="evidence" value="ECO:0007669"/>
    <property type="project" value="UniProtKB-SubCell"/>
</dbReference>
<keyword evidence="10" id="KW-0067">ATP-binding</keyword>
<dbReference type="SUPFAM" id="SSF47384">
    <property type="entry name" value="Homodimeric domain of signal transducing histidine kinase"/>
    <property type="match status" value="1"/>
</dbReference>
<dbReference type="FunFam" id="3.30.565.10:FF:000006">
    <property type="entry name" value="Sensor histidine kinase WalK"/>
    <property type="match status" value="1"/>
</dbReference>
<evidence type="ECO:0000256" key="13">
    <source>
        <dbReference type="ARBA" id="ARBA00023136"/>
    </source>
</evidence>
<keyword evidence="18" id="KW-1185">Reference proteome</keyword>
<evidence type="ECO:0000256" key="12">
    <source>
        <dbReference type="ARBA" id="ARBA00023012"/>
    </source>
</evidence>
<name>A0A9Q4B4S3_SALAG</name>
<keyword evidence="4" id="KW-1003">Cell membrane</keyword>
<evidence type="ECO:0000256" key="9">
    <source>
        <dbReference type="ARBA" id="ARBA00022777"/>
    </source>
</evidence>
<dbReference type="Proteomes" id="UP001057753">
    <property type="component" value="Unassembled WGS sequence"/>
</dbReference>
<dbReference type="InterPro" id="IPR036097">
    <property type="entry name" value="HisK_dim/P_sf"/>
</dbReference>
<dbReference type="PANTHER" id="PTHR45528:SF1">
    <property type="entry name" value="SENSOR HISTIDINE KINASE CPXA"/>
    <property type="match status" value="1"/>
</dbReference>
<keyword evidence="12" id="KW-0902">Two-component regulatory system</keyword>
<keyword evidence="9" id="KW-0418">Kinase</keyword>
<dbReference type="InterPro" id="IPR050398">
    <property type="entry name" value="HssS/ArlS-like"/>
</dbReference>
<dbReference type="SMART" id="SM00387">
    <property type="entry name" value="HATPase_c"/>
    <property type="match status" value="1"/>
</dbReference>
<dbReference type="InterPro" id="IPR004358">
    <property type="entry name" value="Sig_transdc_His_kin-like_C"/>
</dbReference>
<evidence type="ECO:0000256" key="14">
    <source>
        <dbReference type="SAM" id="Phobius"/>
    </source>
</evidence>
<evidence type="ECO:0000259" key="16">
    <source>
        <dbReference type="PROSITE" id="PS50885"/>
    </source>
</evidence>
<evidence type="ECO:0000256" key="8">
    <source>
        <dbReference type="ARBA" id="ARBA00022741"/>
    </source>
</evidence>
<dbReference type="Gene3D" id="3.30.565.10">
    <property type="entry name" value="Histidine kinase-like ATPase, C-terminal domain"/>
    <property type="match status" value="1"/>
</dbReference>
<dbReference type="CDD" id="cd06225">
    <property type="entry name" value="HAMP"/>
    <property type="match status" value="1"/>
</dbReference>
<keyword evidence="5" id="KW-0597">Phosphoprotein</keyword>
<dbReference type="InterPro" id="IPR003661">
    <property type="entry name" value="HisK_dim/P_dom"/>
</dbReference>
<dbReference type="GO" id="GO:0005524">
    <property type="term" value="F:ATP binding"/>
    <property type="evidence" value="ECO:0007669"/>
    <property type="project" value="UniProtKB-KW"/>
</dbReference>
<feature type="domain" description="Histidine kinase" evidence="15">
    <location>
        <begin position="262"/>
        <end position="481"/>
    </location>
</feature>
<keyword evidence="6" id="KW-0808">Transferase</keyword>
<dbReference type="PROSITE" id="PS50885">
    <property type="entry name" value="HAMP"/>
    <property type="match status" value="1"/>
</dbReference>
<keyword evidence="11 14" id="KW-1133">Transmembrane helix</keyword>
<evidence type="ECO:0000256" key="5">
    <source>
        <dbReference type="ARBA" id="ARBA00022553"/>
    </source>
</evidence>
<keyword evidence="8" id="KW-0547">Nucleotide-binding</keyword>
<evidence type="ECO:0000313" key="18">
    <source>
        <dbReference type="Proteomes" id="UP001057753"/>
    </source>
</evidence>
<sequence length="481" mass="54789">MINTLIKAVKQSLAKKITTWVMSVLMVLVLLIVGGAHWITTNFYQEHLENEVEERLRAHTEILLAEQRGEDIYQYLNQLEAGKNSYLIMTDSEGRLLFSTDNVLTAFIEDYLEFIETAKVRLEAVDEDVMIDEVKMQMAFHIPHVWGAAVIRNDEGEATGYVFIDQDTEELNSARLKLLLLLVVMGAITLGVGYVLVSYLTRKISNPLNEMSQRTEDIAKGDFDIELYVTGKDEVGRLGENIRQMTIQLKEFRDSRRQFISHISHDLRTPITYIKGYSALMKDATQAEQEDWRRHLSVIYEEAKRMENLVSDLFLLTKLEEGKIQLEVAPLYVRSWMEALIESRAIMFDQKEITASLTIDPKLENTTVMLDSFRVAQALINLLENAIRFTPVGGKICLACYLEEDNVVFKVTDTGEGMDKKTTTYIWQRFYKGDPSRSRNNGGTGLGLAIVKQIAEAHDGFVNVTSEPGEGSSFYMYIKAK</sequence>
<dbReference type="SUPFAM" id="SSF55874">
    <property type="entry name" value="ATPase domain of HSP90 chaperone/DNA topoisomerase II/histidine kinase"/>
    <property type="match status" value="1"/>
</dbReference>
<feature type="transmembrane region" description="Helical" evidence="14">
    <location>
        <begin position="20"/>
        <end position="39"/>
    </location>
</feature>
<dbReference type="EC" id="2.7.13.3" evidence="3"/>